<dbReference type="Pfam" id="PF05598">
    <property type="entry name" value="DUF772"/>
    <property type="match status" value="1"/>
</dbReference>
<dbReference type="Proteomes" id="UP000250143">
    <property type="component" value="Chromosome"/>
</dbReference>
<dbReference type="Pfam" id="PF01609">
    <property type="entry name" value="DDE_Tnp_1"/>
    <property type="match status" value="1"/>
</dbReference>
<name>A0AAD0KX76_9LACO</name>
<dbReference type="NCBIfam" id="NF033551">
    <property type="entry name" value="transpos_IS1182"/>
    <property type="match status" value="1"/>
</dbReference>
<dbReference type="EMBL" id="CP023565">
    <property type="protein sequence ID" value="AWZ37906.1"/>
    <property type="molecule type" value="Genomic_DNA"/>
</dbReference>
<evidence type="ECO:0000313" key="7">
    <source>
        <dbReference type="Proteomes" id="UP000250153"/>
    </source>
</evidence>
<evidence type="ECO:0000259" key="2">
    <source>
        <dbReference type="Pfam" id="PF01609"/>
    </source>
</evidence>
<accession>A0AAD0KX76</accession>
<sequence length="570" mass="67707">MHSNYNINQLSLNMATFYEPEKNHQAHYIHHLVESIDFDDSYTFGRPFEYEPRVLLKLVLLAYSYGIFSCRKIERFARENVVAMWLTQEAQPTYRTIARFVVSDTIEMMLKSSFSEFREYLRKNGLIDEAVFIDGTKILANANKYSFVWKKNTIRYDDLNRQKAKKLLKEIKESIVNIDFADDLTVDQLDEICARLEQRIEYLNEKVEETKKISPNPAKQERRTAKKYLKQTRERKQKNSKYAEQFAIVGERNSYSKTDNDATFMRMKEDPMKNGQTKPGYNLQVAANNQFALDYTLAPNPTDMRTLIPFLEKMDADVIQGPIVADAGYGSEPNYEFIEDKFGVFDYLIPYNTMLKEETKRWRSDERKVMNWHYNAEDDYYIDPKNVRFNFKRYAYRHDTYGYKRNFKVYEAEKFDEDRKEDPNALTKKGNVRKIYINPQWEYFKGKVKTNLSNTEKNKIYRRRKYEIEPIFGNLKAYLGFTRFTVRSKKKVNRQMGIALMALNMWKMSTSSSKISPNNKNKKKTIRIFQNFQKIRMVFFKDRDLCHSLFLCYKGLSICSSKSWPLAIPT</sequence>
<reference evidence="6 7" key="1">
    <citation type="submission" date="2017-09" db="EMBL/GenBank/DDBJ databases">
        <title>Predominant Lactobacillus spp. isolated from feces of mice subjected to short-term calorie restriction.</title>
        <authorList>
            <person name="Zhang C."/>
            <person name="Zhao L."/>
            <person name="Pan F."/>
        </authorList>
    </citation>
    <scope>NUCLEOTIDE SEQUENCE [LARGE SCALE GENOMIC DNA]</scope>
    <source>
        <strain evidence="5 6">CR141</strain>
        <strain evidence="4 7">CR147</strain>
    </source>
</reference>
<dbReference type="PANTHER" id="PTHR33408">
    <property type="entry name" value="TRANSPOSASE"/>
    <property type="match status" value="1"/>
</dbReference>
<keyword evidence="1" id="KW-0175">Coiled coil</keyword>
<dbReference type="InterPro" id="IPR047629">
    <property type="entry name" value="IS1182_transpos"/>
</dbReference>
<dbReference type="GeneID" id="48466033"/>
<protein>
    <submittedName>
        <fullName evidence="4">DDE transposase</fullName>
    </submittedName>
</protein>
<dbReference type="Proteomes" id="UP000250153">
    <property type="component" value="Chromosome"/>
</dbReference>
<organism evidence="4 7">
    <name type="scientific">Ligilactobacillus murinus</name>
    <dbReference type="NCBI Taxonomy" id="1622"/>
    <lineage>
        <taxon>Bacteria</taxon>
        <taxon>Bacillati</taxon>
        <taxon>Bacillota</taxon>
        <taxon>Bacilli</taxon>
        <taxon>Lactobacillales</taxon>
        <taxon>Lactobacillaceae</taxon>
        <taxon>Ligilactobacillus</taxon>
    </lineage>
</organism>
<gene>
    <name evidence="5" type="ORF">CPQ89_08760</name>
    <name evidence="4" type="ORF">CPS94_02705</name>
</gene>
<evidence type="ECO:0000313" key="6">
    <source>
        <dbReference type="Proteomes" id="UP000250143"/>
    </source>
</evidence>
<dbReference type="PANTHER" id="PTHR33408:SF2">
    <property type="entry name" value="TRANSPOSASE DDE DOMAIN-CONTAINING PROTEIN"/>
    <property type="match status" value="1"/>
</dbReference>
<evidence type="ECO:0000313" key="4">
    <source>
        <dbReference type="EMBL" id="AWZ37906.1"/>
    </source>
</evidence>
<dbReference type="GO" id="GO:0003677">
    <property type="term" value="F:DNA binding"/>
    <property type="evidence" value="ECO:0007669"/>
    <property type="project" value="InterPro"/>
</dbReference>
<dbReference type="EMBL" id="CP023566">
    <property type="protein sequence ID" value="AWZ41103.1"/>
    <property type="molecule type" value="Genomic_DNA"/>
</dbReference>
<feature type="coiled-coil region" evidence="1">
    <location>
        <begin position="186"/>
        <end position="213"/>
    </location>
</feature>
<feature type="domain" description="Transposase IS4-like" evidence="2">
    <location>
        <begin position="255"/>
        <end position="505"/>
    </location>
</feature>
<dbReference type="RefSeq" id="WP_112195291.1">
    <property type="nucleotide sequence ID" value="NZ_CP023565.1"/>
</dbReference>
<evidence type="ECO:0000256" key="1">
    <source>
        <dbReference type="SAM" id="Coils"/>
    </source>
</evidence>
<dbReference type="InterPro" id="IPR008490">
    <property type="entry name" value="Transposase_InsH_N"/>
</dbReference>
<proteinExistence type="predicted"/>
<evidence type="ECO:0000259" key="3">
    <source>
        <dbReference type="Pfam" id="PF05598"/>
    </source>
</evidence>
<dbReference type="GO" id="GO:0004803">
    <property type="term" value="F:transposase activity"/>
    <property type="evidence" value="ECO:0007669"/>
    <property type="project" value="InterPro"/>
</dbReference>
<evidence type="ECO:0000313" key="5">
    <source>
        <dbReference type="EMBL" id="AWZ41103.1"/>
    </source>
</evidence>
<dbReference type="InterPro" id="IPR002559">
    <property type="entry name" value="Transposase_11"/>
</dbReference>
<feature type="domain" description="Transposase InsH N-terminal" evidence="3">
    <location>
        <begin position="20"/>
        <end position="100"/>
    </location>
</feature>
<dbReference type="AlphaFoldDB" id="A0AAD0KX76"/>
<dbReference type="GO" id="GO:0006313">
    <property type="term" value="P:DNA transposition"/>
    <property type="evidence" value="ECO:0007669"/>
    <property type="project" value="InterPro"/>
</dbReference>
<keyword evidence="6" id="KW-1185">Reference proteome</keyword>
<dbReference type="KEGG" id="lmur:CPS94_02705"/>